<dbReference type="EMBL" id="JAZDQJ010000022">
    <property type="protein sequence ID" value="MEE1935181.1"/>
    <property type="molecule type" value="Genomic_DNA"/>
</dbReference>
<gene>
    <name evidence="1" type="ORF">V0R50_18280</name>
</gene>
<organism evidence="1 2">
    <name type="scientific">Pseudomonas ulcerans</name>
    <dbReference type="NCBI Taxonomy" id="3115852"/>
    <lineage>
        <taxon>Bacteria</taxon>
        <taxon>Pseudomonadati</taxon>
        <taxon>Pseudomonadota</taxon>
        <taxon>Gammaproteobacteria</taxon>
        <taxon>Pseudomonadales</taxon>
        <taxon>Pseudomonadaceae</taxon>
        <taxon>Pseudomonas</taxon>
    </lineage>
</organism>
<proteinExistence type="predicted"/>
<comment type="caution">
    <text evidence="1">The sequence shown here is derived from an EMBL/GenBank/DDBJ whole genome shotgun (WGS) entry which is preliminary data.</text>
</comment>
<dbReference type="Proteomes" id="UP001335100">
    <property type="component" value="Unassembled WGS sequence"/>
</dbReference>
<protein>
    <submittedName>
        <fullName evidence="1">Uncharacterized protein</fullName>
    </submittedName>
</protein>
<accession>A0ABU7HUF6</accession>
<evidence type="ECO:0000313" key="1">
    <source>
        <dbReference type="EMBL" id="MEE1935181.1"/>
    </source>
</evidence>
<keyword evidence="2" id="KW-1185">Reference proteome</keyword>
<dbReference type="RefSeq" id="WP_330075934.1">
    <property type="nucleotide sequence ID" value="NZ_JAZDQJ010000022.1"/>
</dbReference>
<reference evidence="1 2" key="1">
    <citation type="submission" date="2024-01" db="EMBL/GenBank/DDBJ databases">
        <title>Unpublished Manusciprt.</title>
        <authorList>
            <person name="Duman M."/>
            <person name="Valdes E.G."/>
            <person name="Ajmi N."/>
            <person name="Altun S."/>
            <person name="Saticioglu I.B."/>
        </authorList>
    </citation>
    <scope>NUCLEOTIDE SEQUENCE [LARGE SCALE GENOMIC DNA]</scope>
    <source>
        <strain evidence="1 2">148P</strain>
    </source>
</reference>
<evidence type="ECO:0000313" key="2">
    <source>
        <dbReference type="Proteomes" id="UP001335100"/>
    </source>
</evidence>
<sequence length="56" mass="6137">MAGQLFIHQHRINSFSTKATPGPSQTKRNPLIQKALQNWNSSCSSQDINAAKESAP</sequence>
<name>A0ABU7HUF6_9PSED</name>